<sequence length="679" mass="75453">MNKKKFSLFIQVTSILLIISILPPTLLIGLMTTTTTNVMQDSVGAYSQKLMDQLNYTIDYSNTAVNTSIDQILSSSNIINFANSIHAASPSQKTLLGNEMDKKMFSLLGQDQFINGIYFISNNTLQYNINSTKNITPNLRNLKPYFSSSEFYDSTYYESIKNVPFDQNTWLYIDQPSIAGVYVIRPISGVITSYIVFAINGTYYDEVLKVTSIHDEISIVLLDDQRQVVFSDKELPDKALFSNEHQESLDYIRESEAPSGTFIKNNNLISYARCTNGWIAFIDAPLKVLMKDLYSMLSFTLIISILFVVILLIFSIGFVKSISKPIVRICNYMGEVSKGRLDFPEISRIKIPNKEIQLLINGFTNMTDTLKHLINNAKSMTTSVEESTKALTHSAESTLISSQDVETAIQNITIGAQEQNAQVQEATSLITQLSSNINTISSMIHTVYLASEATISMSKKTKGELLTLVDSANHTIDISHNVNDHILDLGNEVNNIRKILDIVTGINDQTSLLSLNAAIEAARAGANGKGFAVVSDEIRKLSYQTQDAIDTIARTLDIIYTKKDITIVGMEKTISSVNSQLPIALTATETFNTIMVKMEEVASDMQKVTKLLETIVKEKDLAMQAIHDISLVIEQAVSITEEVSAESVTQTQAANTISQMSQELATRIQDLKKTYSKFK</sequence>
<gene>
    <name evidence="1" type="ORF">CS063_16045</name>
</gene>
<protein>
    <submittedName>
        <fullName evidence="1">Uncharacterized protein</fullName>
    </submittedName>
</protein>
<comment type="caution">
    <text evidence="1">The sequence shown here is derived from an EMBL/GenBank/DDBJ whole genome shotgun (WGS) entry which is preliminary data.</text>
</comment>
<organism evidence="1 2">
    <name type="scientific">Sporanaerobium hydrogeniformans</name>
    <dbReference type="NCBI Taxonomy" id="3072179"/>
    <lineage>
        <taxon>Bacteria</taxon>
        <taxon>Bacillati</taxon>
        <taxon>Bacillota</taxon>
        <taxon>Clostridia</taxon>
        <taxon>Lachnospirales</taxon>
        <taxon>Lachnospiraceae</taxon>
        <taxon>Sporanaerobium</taxon>
    </lineage>
</organism>
<evidence type="ECO:0000313" key="2">
    <source>
        <dbReference type="Proteomes" id="UP000224460"/>
    </source>
</evidence>
<evidence type="ECO:0000313" key="1">
    <source>
        <dbReference type="EMBL" id="PHV69392.1"/>
    </source>
</evidence>
<keyword evidence="2" id="KW-1185">Reference proteome</keyword>
<name>A0AC61DA15_9FIRM</name>
<proteinExistence type="predicted"/>
<reference evidence="1" key="1">
    <citation type="submission" date="2017-10" db="EMBL/GenBank/DDBJ databases">
        <title>Genome sequence of cellulolytic Lachnospiraceae bacterium XHS1971 isolated from hotspring sediment.</title>
        <authorList>
            <person name="Vasudevan G."/>
            <person name="Joshi A.J."/>
            <person name="Hivarkar S."/>
            <person name="Lanjekar V.B."/>
            <person name="Dhakephalkar P.K."/>
            <person name="Dagar S."/>
        </authorList>
    </citation>
    <scope>NUCLEOTIDE SEQUENCE</scope>
    <source>
        <strain evidence="1">XHS1971</strain>
    </source>
</reference>
<accession>A0AC61DA15</accession>
<dbReference type="EMBL" id="PEDL01000030">
    <property type="protein sequence ID" value="PHV69392.1"/>
    <property type="molecule type" value="Genomic_DNA"/>
</dbReference>
<dbReference type="Proteomes" id="UP000224460">
    <property type="component" value="Unassembled WGS sequence"/>
</dbReference>